<feature type="transmembrane region" description="Helical" evidence="13">
    <location>
        <begin position="117"/>
        <end position="139"/>
    </location>
</feature>
<dbReference type="Proteomes" id="UP000006443">
    <property type="component" value="Unassembled WGS sequence"/>
</dbReference>
<dbReference type="PANTHER" id="PTHR39188">
    <property type="entry name" value="MEMBRANE-ASSOCIATED ZINC METALLOPROTEASE M50B"/>
    <property type="match status" value="1"/>
</dbReference>
<dbReference type="STRING" id="555088.DealDRAFT_1014"/>
<proteinExistence type="inferred from homology"/>
<dbReference type="Pfam" id="PF00571">
    <property type="entry name" value="CBS"/>
    <property type="match status" value="1"/>
</dbReference>
<keyword evidence="8" id="KW-0862">Zinc</keyword>
<organism evidence="15 16">
    <name type="scientific">Dethiobacter alkaliphilus AHT 1</name>
    <dbReference type="NCBI Taxonomy" id="555088"/>
    <lineage>
        <taxon>Bacteria</taxon>
        <taxon>Bacillati</taxon>
        <taxon>Bacillota</taxon>
        <taxon>Dethiobacteria</taxon>
        <taxon>Dethiobacterales</taxon>
        <taxon>Dethiobacteraceae</taxon>
        <taxon>Dethiobacter</taxon>
    </lineage>
</organism>
<keyword evidence="6" id="KW-0479">Metal-binding</keyword>
<evidence type="ECO:0000256" key="1">
    <source>
        <dbReference type="ARBA" id="ARBA00001947"/>
    </source>
</evidence>
<evidence type="ECO:0000256" key="6">
    <source>
        <dbReference type="ARBA" id="ARBA00022723"/>
    </source>
</evidence>
<evidence type="ECO:0000256" key="11">
    <source>
        <dbReference type="ARBA" id="ARBA00023136"/>
    </source>
</evidence>
<dbReference type="eggNOG" id="COG1994">
    <property type="taxonomic scope" value="Bacteria"/>
</dbReference>
<evidence type="ECO:0000256" key="12">
    <source>
        <dbReference type="PROSITE-ProRule" id="PRU00703"/>
    </source>
</evidence>
<dbReference type="GO" id="GO:0016020">
    <property type="term" value="C:membrane"/>
    <property type="evidence" value="ECO:0007669"/>
    <property type="project" value="UniProtKB-SubCell"/>
</dbReference>
<dbReference type="PANTHER" id="PTHR39188:SF3">
    <property type="entry name" value="STAGE IV SPORULATION PROTEIN FB"/>
    <property type="match status" value="1"/>
</dbReference>
<evidence type="ECO:0000313" key="16">
    <source>
        <dbReference type="Proteomes" id="UP000006443"/>
    </source>
</evidence>
<comment type="cofactor">
    <cofactor evidence="1">
        <name>Zn(2+)</name>
        <dbReference type="ChEBI" id="CHEBI:29105"/>
    </cofactor>
</comment>
<dbReference type="EMBL" id="ACJM01000004">
    <property type="protein sequence ID" value="EEG78137.1"/>
    <property type="molecule type" value="Genomic_DNA"/>
</dbReference>
<evidence type="ECO:0000256" key="7">
    <source>
        <dbReference type="ARBA" id="ARBA00022801"/>
    </source>
</evidence>
<dbReference type="GO" id="GO:0008237">
    <property type="term" value="F:metallopeptidase activity"/>
    <property type="evidence" value="ECO:0007669"/>
    <property type="project" value="UniProtKB-KW"/>
</dbReference>
<feature type="transmembrane region" description="Helical" evidence="13">
    <location>
        <begin position="86"/>
        <end position="105"/>
    </location>
</feature>
<evidence type="ECO:0000256" key="8">
    <source>
        <dbReference type="ARBA" id="ARBA00022833"/>
    </source>
</evidence>
<evidence type="ECO:0000256" key="13">
    <source>
        <dbReference type="SAM" id="Phobius"/>
    </source>
</evidence>
<keyword evidence="5 13" id="KW-0812">Transmembrane</keyword>
<dbReference type="PROSITE" id="PS51371">
    <property type="entry name" value="CBS"/>
    <property type="match status" value="1"/>
</dbReference>
<evidence type="ECO:0000256" key="4">
    <source>
        <dbReference type="ARBA" id="ARBA00022670"/>
    </source>
</evidence>
<dbReference type="Gene3D" id="3.10.580.10">
    <property type="entry name" value="CBS-domain"/>
    <property type="match status" value="1"/>
</dbReference>
<dbReference type="CDD" id="cd06161">
    <property type="entry name" value="S2P-M50_SpoIVFB"/>
    <property type="match status" value="1"/>
</dbReference>
<comment type="similarity">
    <text evidence="3">Belongs to the peptidase M50B family.</text>
</comment>
<evidence type="ECO:0000256" key="9">
    <source>
        <dbReference type="ARBA" id="ARBA00022989"/>
    </source>
</evidence>
<dbReference type="SUPFAM" id="SSF54631">
    <property type="entry name" value="CBS-domain pair"/>
    <property type="match status" value="1"/>
</dbReference>
<accession>C0GEV5</accession>
<evidence type="ECO:0000259" key="14">
    <source>
        <dbReference type="PROSITE" id="PS51371"/>
    </source>
</evidence>
<sequence length="294" mass="33148">MKLLKLGGITFRFHWVFLLLLFLLAFYGYLGETLILFSLVLAHETVHMLIARAHGLEVGDVELFPFGGVARIEDVLELDPQVESNVALAGPLFNFVLVAISMVLYANLPGWQQNEMFLFFIRCNLVLGFFNLLPALPLDGGRILRARLCGSLGFQQATELAIRISQIMASLLLLLGFYLFYTGHFHLTLFVAAFFLYFAAAKERTVAMYSFIRSLGRKKKILYEQGVMPLTTLMALDEAPLKDVLRRFAMKKYHRIVVVNKDGRVLGEVMESDVVDTIVNKGIFASVTTALRKK</sequence>
<feature type="domain" description="CBS" evidence="14">
    <location>
        <begin position="227"/>
        <end position="286"/>
    </location>
</feature>
<keyword evidence="12" id="KW-0129">CBS domain</keyword>
<evidence type="ECO:0000256" key="2">
    <source>
        <dbReference type="ARBA" id="ARBA00004141"/>
    </source>
</evidence>
<keyword evidence="16" id="KW-1185">Reference proteome</keyword>
<evidence type="ECO:0000313" key="15">
    <source>
        <dbReference type="EMBL" id="EEG78137.1"/>
    </source>
</evidence>
<keyword evidence="4" id="KW-0645">Protease</keyword>
<keyword evidence="10" id="KW-0482">Metalloprotease</keyword>
<reference evidence="15 16" key="1">
    <citation type="submission" date="2009-02" db="EMBL/GenBank/DDBJ databases">
        <title>Sequencing of the draft genome and assembly of Dethiobacter alkaliphilus AHT 1.</title>
        <authorList>
            <consortium name="US DOE Joint Genome Institute (JGI-PGF)"/>
            <person name="Lucas S."/>
            <person name="Copeland A."/>
            <person name="Lapidus A."/>
            <person name="Glavina del Rio T."/>
            <person name="Dalin E."/>
            <person name="Tice H."/>
            <person name="Bruce D."/>
            <person name="Goodwin L."/>
            <person name="Pitluck S."/>
            <person name="Larimer F."/>
            <person name="Land M.L."/>
            <person name="Hauser L."/>
            <person name="Muyzer G."/>
        </authorList>
    </citation>
    <scope>NUCLEOTIDE SEQUENCE [LARGE SCALE GENOMIC DNA]</scope>
    <source>
        <strain evidence="15 16">AHT 1</strain>
    </source>
</reference>
<name>C0GEV5_DETAL</name>
<dbReference type="OrthoDB" id="166377at2"/>
<feature type="transmembrane region" description="Helical" evidence="13">
    <location>
        <begin position="15"/>
        <end position="42"/>
    </location>
</feature>
<evidence type="ECO:0000256" key="10">
    <source>
        <dbReference type="ARBA" id="ARBA00023049"/>
    </source>
</evidence>
<dbReference type="InterPro" id="IPR000644">
    <property type="entry name" value="CBS_dom"/>
</dbReference>
<keyword evidence="9 13" id="KW-1133">Transmembrane helix</keyword>
<feature type="transmembrane region" description="Helical" evidence="13">
    <location>
        <begin position="187"/>
        <end position="212"/>
    </location>
</feature>
<dbReference type="InterPro" id="IPR008915">
    <property type="entry name" value="Peptidase_M50"/>
</dbReference>
<dbReference type="AlphaFoldDB" id="C0GEV5"/>
<comment type="caution">
    <text evidence="15">The sequence shown here is derived from an EMBL/GenBank/DDBJ whole genome shotgun (WGS) entry which is preliminary data.</text>
</comment>
<comment type="subcellular location">
    <subcellularLocation>
        <location evidence="2">Membrane</location>
        <topology evidence="2">Multi-pass membrane protein</topology>
    </subcellularLocation>
</comment>
<keyword evidence="7" id="KW-0378">Hydrolase</keyword>
<dbReference type="GO" id="GO:0046872">
    <property type="term" value="F:metal ion binding"/>
    <property type="evidence" value="ECO:0007669"/>
    <property type="project" value="UniProtKB-KW"/>
</dbReference>
<evidence type="ECO:0000256" key="5">
    <source>
        <dbReference type="ARBA" id="ARBA00022692"/>
    </source>
</evidence>
<dbReference type="InterPro" id="IPR046342">
    <property type="entry name" value="CBS_dom_sf"/>
</dbReference>
<gene>
    <name evidence="15" type="ORF">DealDRAFT_1014</name>
</gene>
<protein>
    <submittedName>
        <fullName evidence="15">Peptidase M50</fullName>
    </submittedName>
</protein>
<dbReference type="GO" id="GO:0006508">
    <property type="term" value="P:proteolysis"/>
    <property type="evidence" value="ECO:0007669"/>
    <property type="project" value="UniProtKB-KW"/>
</dbReference>
<evidence type="ECO:0000256" key="3">
    <source>
        <dbReference type="ARBA" id="ARBA00007931"/>
    </source>
</evidence>
<keyword evidence="11 13" id="KW-0472">Membrane</keyword>
<dbReference type="RefSeq" id="WP_008515464.1">
    <property type="nucleotide sequence ID" value="NZ_ACJM01000004.1"/>
</dbReference>
<dbReference type="Pfam" id="PF02163">
    <property type="entry name" value="Peptidase_M50"/>
    <property type="match status" value="2"/>
</dbReference>